<gene>
    <name evidence="2" type="ORF">B7463_g12414</name>
</gene>
<dbReference type="AlphaFoldDB" id="A0A3E2GRZ0"/>
<proteinExistence type="predicted"/>
<feature type="non-terminal residue" evidence="2">
    <location>
        <position position="1"/>
    </location>
</feature>
<feature type="domain" description="Heterokaryon incompatibility" evidence="1">
    <location>
        <begin position="70"/>
        <end position="288"/>
    </location>
</feature>
<dbReference type="Proteomes" id="UP000258309">
    <property type="component" value="Unassembled WGS sequence"/>
</dbReference>
<evidence type="ECO:0000259" key="1">
    <source>
        <dbReference type="Pfam" id="PF06985"/>
    </source>
</evidence>
<dbReference type="EMBL" id="NCSJ02000560">
    <property type="protein sequence ID" value="RFU23924.1"/>
    <property type="molecule type" value="Genomic_DNA"/>
</dbReference>
<name>A0A3E2GRZ0_SCYLI</name>
<feature type="non-terminal residue" evidence="2">
    <location>
        <position position="719"/>
    </location>
</feature>
<dbReference type="Pfam" id="PF26639">
    <property type="entry name" value="Het-6_barrel"/>
    <property type="match status" value="1"/>
</dbReference>
<dbReference type="PANTHER" id="PTHR24148">
    <property type="entry name" value="ANKYRIN REPEAT DOMAIN-CONTAINING PROTEIN 39 HOMOLOG-RELATED"/>
    <property type="match status" value="1"/>
</dbReference>
<dbReference type="PANTHER" id="PTHR24148:SF64">
    <property type="entry name" value="HETEROKARYON INCOMPATIBILITY DOMAIN-CONTAINING PROTEIN"/>
    <property type="match status" value="1"/>
</dbReference>
<sequence>MSDTDSYVYSPLKNASTQFRLLRIVFDVKVAVGHKVNIEPISGSLLPYYLSSSTLPRAERLKRSARLPPFTALSYVWGDTTRSQHIFIDGKKHGITESLYRAIRDLQRVSVGNFYLWADAICINQDDSAERSAQILLMRDIYHTASNVEIWLGPSTDDGLRCIKFIEKLTNPFYDDQVRDEGDEEKEERALGAFLKSAAVILNSGIAVTQFIDQAQDIIKSGGRDNQVTMSLELDDDEKTIAKLTKWSPSDRRLKLVSNEDFGEIARWIDTLLVQDCPWFERMWVVQELATASSAEILYGGREVEWNEFLKVLYYLHYKCKTPLPNIVKLTMLEKIRVGWNKKKRLPLQSLIRECQYRRATDPRDRIYALFGLMGDRMNDLLQPDYNKDVKEVYALTTIHFIQQTESLDPICGWQTQGREDLPSWIPDYSLDQSIAASPLVPKGWRPSFFAASGYEERKKYKVEDPMAKNLSSLDTIGLIIDSITTLSDNVPKDESFNFIELVWSSTLATAGDILQQTPQDLTASLEVISSIVNTYFEYWDRLNLADSYSDQDLLKIGSLSDYIAQNTRLRIETVGVDVHRTHVLNKYLHSLLCGRITATKRLSDRDIDTILSLKFPENASDESQNNVVGLICKAFENGMRERNLSITSKGYIGAVPQEAQKGDLICILFGCSVPVVLRSGDNDTYKLIGECYLHGFMDGEGIVMDEKGQLKEQHFILN</sequence>
<reference evidence="2 3" key="1">
    <citation type="submission" date="2018-05" db="EMBL/GenBank/DDBJ databases">
        <title>Draft genome sequence of Scytalidium lignicola DSM 105466, a ubiquitous saprotrophic fungus.</title>
        <authorList>
            <person name="Buettner E."/>
            <person name="Gebauer A.M."/>
            <person name="Hofrichter M."/>
            <person name="Liers C."/>
            <person name="Kellner H."/>
        </authorList>
    </citation>
    <scope>NUCLEOTIDE SEQUENCE [LARGE SCALE GENOMIC DNA]</scope>
    <source>
        <strain evidence="2 3">DSM 105466</strain>
    </source>
</reference>
<dbReference type="OrthoDB" id="2157530at2759"/>
<accession>A0A3E2GRZ0</accession>
<keyword evidence="3" id="KW-1185">Reference proteome</keyword>
<evidence type="ECO:0000313" key="2">
    <source>
        <dbReference type="EMBL" id="RFU23924.1"/>
    </source>
</evidence>
<organism evidence="2 3">
    <name type="scientific">Scytalidium lignicola</name>
    <name type="common">Hyphomycete</name>
    <dbReference type="NCBI Taxonomy" id="5539"/>
    <lineage>
        <taxon>Eukaryota</taxon>
        <taxon>Fungi</taxon>
        <taxon>Dikarya</taxon>
        <taxon>Ascomycota</taxon>
        <taxon>Pezizomycotina</taxon>
        <taxon>Leotiomycetes</taxon>
        <taxon>Leotiomycetes incertae sedis</taxon>
        <taxon>Scytalidium</taxon>
    </lineage>
</organism>
<protein>
    <recommendedName>
        <fullName evidence="1">Heterokaryon incompatibility domain-containing protein</fullName>
    </recommendedName>
</protein>
<dbReference type="InterPro" id="IPR010730">
    <property type="entry name" value="HET"/>
</dbReference>
<dbReference type="Pfam" id="PF06985">
    <property type="entry name" value="HET"/>
    <property type="match status" value="1"/>
</dbReference>
<dbReference type="InterPro" id="IPR052895">
    <property type="entry name" value="HetReg/Transcr_Mod"/>
</dbReference>
<evidence type="ECO:0000313" key="3">
    <source>
        <dbReference type="Proteomes" id="UP000258309"/>
    </source>
</evidence>
<comment type="caution">
    <text evidence="2">The sequence shown here is derived from an EMBL/GenBank/DDBJ whole genome shotgun (WGS) entry which is preliminary data.</text>
</comment>